<evidence type="ECO:0000256" key="5">
    <source>
        <dbReference type="ARBA" id="ARBA00023136"/>
    </source>
</evidence>
<evidence type="ECO:0000313" key="9">
    <source>
        <dbReference type="EMBL" id="OEV33007.1"/>
    </source>
</evidence>
<keyword evidence="3 6" id="KW-0812">Transmembrane</keyword>
<reference evidence="10" key="3">
    <citation type="submission" date="2016-08" db="EMBL/GenBank/DDBJ databases">
        <title>Sequencing, assembly and comparative genomics of S. aureofaciens ATCC 10762.</title>
        <authorList>
            <person name="Gradnigo J.S."/>
            <person name="Johnson N."/>
            <person name="Somerville G.A."/>
        </authorList>
    </citation>
    <scope>NUCLEOTIDE SEQUENCE [LARGE SCALE GENOMIC DNA]</scope>
    <source>
        <strain evidence="10">ATCC 10762 / DSM 40127 / CCM 3239 / JCM 4008 / LMG 5968 / NBRC 12843 / NCIMB 8234 / A-377</strain>
    </source>
</reference>
<keyword evidence="5 6" id="KW-0472">Membrane</keyword>
<reference evidence="8" key="1">
    <citation type="journal article" date="2014" name="Int. J. Syst. Evol. Microbiol.">
        <title>Complete genome sequence of Corynebacterium casei LMG S-19264T (=DSM 44701T), isolated from a smear-ripened cheese.</title>
        <authorList>
            <consortium name="US DOE Joint Genome Institute (JGI-PGF)"/>
            <person name="Walter F."/>
            <person name="Albersmeier A."/>
            <person name="Kalinowski J."/>
            <person name="Ruckert C."/>
        </authorList>
    </citation>
    <scope>NUCLEOTIDE SEQUENCE</scope>
    <source>
        <strain evidence="8">JCM 4434</strain>
    </source>
</reference>
<dbReference type="EMBL" id="JPRF03000076">
    <property type="protein sequence ID" value="OEV33007.1"/>
    <property type="molecule type" value="Genomic_DNA"/>
</dbReference>
<keyword evidence="4 6" id="KW-1133">Transmembrane helix</keyword>
<protein>
    <submittedName>
        <fullName evidence="9">ABC transporter permease</fullName>
    </submittedName>
</protein>
<evidence type="ECO:0000313" key="8">
    <source>
        <dbReference type="EMBL" id="GGU55283.1"/>
    </source>
</evidence>
<evidence type="ECO:0000259" key="7">
    <source>
        <dbReference type="Pfam" id="PF02687"/>
    </source>
</evidence>
<dbReference type="Proteomes" id="UP000037395">
    <property type="component" value="Unassembled WGS sequence"/>
</dbReference>
<dbReference type="Proteomes" id="UP000610124">
    <property type="component" value="Unassembled WGS sequence"/>
</dbReference>
<reference evidence="9 10" key="2">
    <citation type="submission" date="2014-07" db="EMBL/GenBank/DDBJ databases">
        <authorList>
            <person name="Zhang J.E."/>
            <person name="Yang H."/>
            <person name="Guo J."/>
            <person name="Deng Z."/>
            <person name="Luo H."/>
            <person name="Luo M."/>
            <person name="Zhao B."/>
        </authorList>
    </citation>
    <scope>NUCLEOTIDE SEQUENCE [LARGE SCALE GENOMIC DNA]</scope>
    <source>
        <strain evidence="9">ATCC 10762</strain>
        <strain evidence="10">ATCC 10762 / DSM 40127 / CCM 3239 / JCM 4008 / LMG 5968 / NBRC 12843 / NCIMB 8234 / A-377</strain>
    </source>
</reference>
<feature type="transmembrane region" description="Helical" evidence="6">
    <location>
        <begin position="673"/>
        <end position="695"/>
    </location>
</feature>
<evidence type="ECO:0000313" key="10">
    <source>
        <dbReference type="Proteomes" id="UP000037395"/>
    </source>
</evidence>
<sequence>MIPFALRLAFSGGREAVARLLMIAAAVAIGVGLLLSTFSSMNAIDRANERQVWMNTGVQGATAATSADPLWWGARVDYYRGKTVFRADLAPTGPNSPVVPGLGRLPAPGEYYASPALEKLMRDTPAVELGDRFPGRLAGTLGDDGLPSPDSLAVVVGRTVEEVGALPRATTVTGVATALPTDCESACYGAGVHGDRMVLVLTVVAAALIFPVLIFIGTATRLSAATREQRYAAMRLVGATPGQVSVMSAVESTVAAVIGTAVGFGLYFALKPVVAEVPFTGDRFFASDLSLTLPQVAVTVLGVPAAAALAARFALRRVTISPLGVSRRVTPKPPSPWRLIPLVAGLAELGYFVGSKPATTNGQSAAYLTGFVLVMLGLMTAGPWLTMATAQAVARRTGRPASLIAMRRLSDDPRAGFRSVSGLVLALFVTTGTLAIMGTINANQSTLNGAPEVRKAIVDVPFGNKEDAVTLPSVPDRVLARARAVPGFQGIALIHDNPARIGAFQQGERRMVPSLVDCAELARIPVIGHCAPGAAVAAVDPYQLVDLTDSSGHEWPAAAISGAEVAELPVRMLYATTDGSETAKEQLRTLFMKEFPTYEPRLAEDWASEGQKKLQSWRQLANVVLLTTLPIAGCSLAVSVVAGLSDRRRPFAMLRLTGAPLQLLRRVVGLESALPLLAVSALAIGTGFAAAAMFLKAQMSYDLVSPGLTYFGLVGFGLAASLAIIASTLPLLGRITGPESARNG</sequence>
<name>A0A1E7MX51_KITAU</name>
<dbReference type="KEGG" id="kau:B6264_23160"/>
<accession>A0A8H9LKR7</accession>
<keyword evidence="2" id="KW-1003">Cell membrane</keyword>
<feature type="transmembrane region" description="Helical" evidence="6">
    <location>
        <begin position="290"/>
        <end position="315"/>
    </location>
</feature>
<dbReference type="GeneID" id="97483376"/>
<gene>
    <name evidence="8" type="ORF">GCM10010502_01790</name>
    <name evidence="9" type="ORF">HS99_0014130</name>
</gene>
<proteinExistence type="predicted"/>
<reference evidence="9" key="4">
    <citation type="submission" date="2016-08" db="EMBL/GenBank/DDBJ databases">
        <title>Sequencing, Assembly and Comparative Genomics of S. aureofaciens ATCC 10762.</title>
        <authorList>
            <person name="Gradnigo J.S."/>
            <person name="Johnson N."/>
            <person name="Somerville G.A."/>
        </authorList>
    </citation>
    <scope>NUCLEOTIDE SEQUENCE [LARGE SCALE GENOMIC DNA]</scope>
    <source>
        <strain evidence="9">ATCC 10762</strain>
    </source>
</reference>
<feature type="transmembrane region" description="Helical" evidence="6">
    <location>
        <begin position="366"/>
        <end position="394"/>
    </location>
</feature>
<organism evidence="9 10">
    <name type="scientific">Kitasatospora aureofaciens</name>
    <name type="common">Streptomyces aureofaciens</name>
    <dbReference type="NCBI Taxonomy" id="1894"/>
    <lineage>
        <taxon>Bacteria</taxon>
        <taxon>Bacillati</taxon>
        <taxon>Actinomycetota</taxon>
        <taxon>Actinomycetes</taxon>
        <taxon>Kitasatosporales</taxon>
        <taxon>Streptomycetaceae</taxon>
        <taxon>Kitasatospora</taxon>
    </lineage>
</organism>
<dbReference type="EMBL" id="BMUB01000001">
    <property type="protein sequence ID" value="GGU55283.1"/>
    <property type="molecule type" value="Genomic_DNA"/>
</dbReference>
<feature type="domain" description="ABC3 transporter permease C-terminal" evidence="7">
    <location>
        <begin position="623"/>
        <end position="731"/>
    </location>
</feature>
<dbReference type="OrthoDB" id="4871813at2"/>
<reference evidence="8" key="5">
    <citation type="submission" date="2020-09" db="EMBL/GenBank/DDBJ databases">
        <authorList>
            <person name="Sun Q."/>
            <person name="Ohkuma M."/>
        </authorList>
    </citation>
    <scope>NUCLEOTIDE SEQUENCE</scope>
    <source>
        <strain evidence="8">JCM 4434</strain>
    </source>
</reference>
<feature type="transmembrane region" description="Helical" evidence="6">
    <location>
        <begin position="415"/>
        <end position="437"/>
    </location>
</feature>
<feature type="transmembrane region" description="Helical" evidence="6">
    <location>
        <begin position="20"/>
        <end position="41"/>
    </location>
</feature>
<dbReference type="GO" id="GO:0005886">
    <property type="term" value="C:plasma membrane"/>
    <property type="evidence" value="ECO:0007669"/>
    <property type="project" value="UniProtKB-SubCell"/>
</dbReference>
<feature type="domain" description="ABC3 transporter permease C-terminal" evidence="7">
    <location>
        <begin position="203"/>
        <end position="311"/>
    </location>
</feature>
<accession>A0A1E7MX51</accession>
<feature type="transmembrane region" description="Helical" evidence="6">
    <location>
        <begin position="623"/>
        <end position="645"/>
    </location>
</feature>
<comment type="subcellular location">
    <subcellularLocation>
        <location evidence="1">Cell membrane</location>
        <topology evidence="1">Multi-pass membrane protein</topology>
    </subcellularLocation>
</comment>
<evidence type="ECO:0000256" key="2">
    <source>
        <dbReference type="ARBA" id="ARBA00022475"/>
    </source>
</evidence>
<evidence type="ECO:0000256" key="3">
    <source>
        <dbReference type="ARBA" id="ARBA00022692"/>
    </source>
</evidence>
<comment type="caution">
    <text evidence="9">The sequence shown here is derived from an EMBL/GenBank/DDBJ whole genome shotgun (WGS) entry which is preliminary data.</text>
</comment>
<evidence type="ECO:0000256" key="1">
    <source>
        <dbReference type="ARBA" id="ARBA00004651"/>
    </source>
</evidence>
<evidence type="ECO:0000256" key="6">
    <source>
        <dbReference type="SAM" id="Phobius"/>
    </source>
</evidence>
<dbReference type="RefSeq" id="WP_030552468.1">
    <property type="nucleotide sequence ID" value="NZ_BMUB01000001.1"/>
</dbReference>
<feature type="transmembrane region" description="Helical" evidence="6">
    <location>
        <begin position="336"/>
        <end position="354"/>
    </location>
</feature>
<keyword evidence="10" id="KW-1185">Reference proteome</keyword>
<dbReference type="AlphaFoldDB" id="A0A1E7MX51"/>
<dbReference type="InterPro" id="IPR003838">
    <property type="entry name" value="ABC3_permease_C"/>
</dbReference>
<feature type="transmembrane region" description="Helical" evidence="6">
    <location>
        <begin position="197"/>
        <end position="223"/>
    </location>
</feature>
<evidence type="ECO:0000256" key="4">
    <source>
        <dbReference type="ARBA" id="ARBA00022989"/>
    </source>
</evidence>
<dbReference type="Pfam" id="PF02687">
    <property type="entry name" value="FtsX"/>
    <property type="match status" value="2"/>
</dbReference>
<feature type="transmembrane region" description="Helical" evidence="6">
    <location>
        <begin position="707"/>
        <end position="732"/>
    </location>
</feature>